<evidence type="ECO:0000313" key="3">
    <source>
        <dbReference type="Proteomes" id="UP000019132"/>
    </source>
</evidence>
<dbReference type="Pfam" id="PF05192">
    <property type="entry name" value="MutS_III"/>
    <property type="match status" value="1"/>
</dbReference>
<reference evidence="2" key="3">
    <citation type="submission" date="2015-02" db="UniProtKB">
        <authorList>
            <consortium name="EnsemblProtists"/>
        </authorList>
    </citation>
    <scope>IDENTIFICATION</scope>
    <source>
        <strain evidence="2">DAOM BR144</strain>
    </source>
</reference>
<dbReference type="VEuPathDB" id="FungiDB:PYU1_G011910"/>
<dbReference type="GO" id="GO:0005524">
    <property type="term" value="F:ATP binding"/>
    <property type="evidence" value="ECO:0007669"/>
    <property type="project" value="InterPro"/>
</dbReference>
<dbReference type="STRING" id="431595.K3X3Y7"/>
<dbReference type="GO" id="GO:0030983">
    <property type="term" value="F:mismatched DNA binding"/>
    <property type="evidence" value="ECO:0007669"/>
    <property type="project" value="InterPro"/>
</dbReference>
<dbReference type="GO" id="GO:0006298">
    <property type="term" value="P:mismatch repair"/>
    <property type="evidence" value="ECO:0007669"/>
    <property type="project" value="InterPro"/>
</dbReference>
<dbReference type="Proteomes" id="UP000019132">
    <property type="component" value="Unassembled WGS sequence"/>
</dbReference>
<reference evidence="3" key="1">
    <citation type="journal article" date="2010" name="Genome Biol.">
        <title>Genome sequence of the necrotrophic plant pathogen Pythium ultimum reveals original pathogenicity mechanisms and effector repertoire.</title>
        <authorList>
            <person name="Levesque C.A."/>
            <person name="Brouwer H."/>
            <person name="Cano L."/>
            <person name="Hamilton J.P."/>
            <person name="Holt C."/>
            <person name="Huitema E."/>
            <person name="Raffaele S."/>
            <person name="Robideau G.P."/>
            <person name="Thines M."/>
            <person name="Win J."/>
            <person name="Zerillo M.M."/>
            <person name="Beakes G.W."/>
            <person name="Boore J.L."/>
            <person name="Busam D."/>
            <person name="Dumas B."/>
            <person name="Ferriera S."/>
            <person name="Fuerstenberg S.I."/>
            <person name="Gachon C.M."/>
            <person name="Gaulin E."/>
            <person name="Govers F."/>
            <person name="Grenville-Briggs L."/>
            <person name="Horner N."/>
            <person name="Hostetler J."/>
            <person name="Jiang R.H."/>
            <person name="Johnson J."/>
            <person name="Krajaejun T."/>
            <person name="Lin H."/>
            <person name="Meijer H.J."/>
            <person name="Moore B."/>
            <person name="Morris P."/>
            <person name="Phuntmart V."/>
            <person name="Puiu D."/>
            <person name="Shetty J."/>
            <person name="Stajich J.E."/>
            <person name="Tripathy S."/>
            <person name="Wawra S."/>
            <person name="van West P."/>
            <person name="Whitty B.R."/>
            <person name="Coutinho P.M."/>
            <person name="Henrissat B."/>
            <person name="Martin F."/>
            <person name="Thomas P.D."/>
            <person name="Tyler B.M."/>
            <person name="De Vries R.P."/>
            <person name="Kamoun S."/>
            <person name="Yandell M."/>
            <person name="Tisserat N."/>
            <person name="Buell C.R."/>
        </authorList>
    </citation>
    <scope>NUCLEOTIDE SEQUENCE</scope>
    <source>
        <strain evidence="3">DAOM:BR144</strain>
    </source>
</reference>
<dbReference type="Gene3D" id="1.10.1420.10">
    <property type="match status" value="1"/>
</dbReference>
<dbReference type="InterPro" id="IPR036187">
    <property type="entry name" value="DNA_mismatch_repair_MutS_sf"/>
</dbReference>
<dbReference type="EnsemblProtists" id="PYU1_T011936">
    <property type="protein sequence ID" value="PYU1_T011936"/>
    <property type="gene ID" value="PYU1_G011910"/>
</dbReference>
<protein>
    <recommendedName>
        <fullName evidence="1">DNA mismatch repair protein MutS core domain-containing protein</fullName>
    </recommendedName>
</protein>
<sequence length="71" mass="8026">ESHPSLVKGSGRAKEGFSLFGLINRTVTKSGNYKLRQWMLTPLINPALINERLDAVAFFFQASNEEFKKIL</sequence>
<dbReference type="EMBL" id="GL376621">
    <property type="status" value="NOT_ANNOTATED_CDS"/>
    <property type="molecule type" value="Genomic_DNA"/>
</dbReference>
<dbReference type="SUPFAM" id="SSF48334">
    <property type="entry name" value="DNA repair protein MutS, domain III"/>
    <property type="match status" value="1"/>
</dbReference>
<dbReference type="HOGENOM" id="CLU_2747923_0_0_1"/>
<proteinExistence type="predicted"/>
<name>K3X3Y7_GLOUD</name>
<evidence type="ECO:0000259" key="1">
    <source>
        <dbReference type="Pfam" id="PF05192"/>
    </source>
</evidence>
<accession>K3X3Y7</accession>
<dbReference type="InParanoid" id="K3X3Y7"/>
<reference evidence="3" key="2">
    <citation type="submission" date="2010-04" db="EMBL/GenBank/DDBJ databases">
        <authorList>
            <person name="Buell R."/>
            <person name="Hamilton J."/>
            <person name="Hostetler J."/>
        </authorList>
    </citation>
    <scope>NUCLEOTIDE SEQUENCE [LARGE SCALE GENOMIC DNA]</scope>
    <source>
        <strain evidence="3">DAOM:BR144</strain>
    </source>
</reference>
<evidence type="ECO:0000313" key="2">
    <source>
        <dbReference type="EnsemblProtists" id="PYU1_T011936"/>
    </source>
</evidence>
<dbReference type="AlphaFoldDB" id="K3X3Y7"/>
<dbReference type="InterPro" id="IPR007696">
    <property type="entry name" value="DNA_mismatch_repair_MutS_core"/>
</dbReference>
<organism evidence="2 3">
    <name type="scientific">Globisporangium ultimum (strain ATCC 200006 / CBS 805.95 / DAOM BR144)</name>
    <name type="common">Pythium ultimum</name>
    <dbReference type="NCBI Taxonomy" id="431595"/>
    <lineage>
        <taxon>Eukaryota</taxon>
        <taxon>Sar</taxon>
        <taxon>Stramenopiles</taxon>
        <taxon>Oomycota</taxon>
        <taxon>Peronosporomycetes</taxon>
        <taxon>Pythiales</taxon>
        <taxon>Pythiaceae</taxon>
        <taxon>Globisporangium</taxon>
    </lineage>
</organism>
<feature type="domain" description="DNA mismatch repair protein MutS core" evidence="1">
    <location>
        <begin position="13"/>
        <end position="68"/>
    </location>
</feature>
<keyword evidence="3" id="KW-1185">Reference proteome</keyword>